<keyword evidence="1" id="KW-1133">Transmembrane helix</keyword>
<keyword evidence="1" id="KW-0472">Membrane</keyword>
<accession>A0A5S9F5H2</accession>
<dbReference type="RefSeq" id="WP_151970893.1">
    <property type="nucleotide sequence ID" value="NZ_AP019860.1"/>
</dbReference>
<dbReference type="KEGG" id="uam:UABAM_05255"/>
<evidence type="ECO:0000313" key="3">
    <source>
        <dbReference type="Proteomes" id="UP000326354"/>
    </source>
</evidence>
<name>A0A5S9F5H2_UABAM</name>
<dbReference type="AlphaFoldDB" id="A0A5S9F5H2"/>
<evidence type="ECO:0000313" key="2">
    <source>
        <dbReference type="EMBL" id="BBM86855.1"/>
    </source>
</evidence>
<dbReference type="EMBL" id="AP019860">
    <property type="protein sequence ID" value="BBM86855.1"/>
    <property type="molecule type" value="Genomic_DNA"/>
</dbReference>
<organism evidence="2 3">
    <name type="scientific">Uabimicrobium amorphum</name>
    <dbReference type="NCBI Taxonomy" id="2596890"/>
    <lineage>
        <taxon>Bacteria</taxon>
        <taxon>Pseudomonadati</taxon>
        <taxon>Planctomycetota</taxon>
        <taxon>Candidatus Uabimicrobiia</taxon>
        <taxon>Candidatus Uabimicrobiales</taxon>
        <taxon>Candidatus Uabimicrobiaceae</taxon>
        <taxon>Candidatus Uabimicrobium</taxon>
    </lineage>
</organism>
<protein>
    <submittedName>
        <fullName evidence="2">Uncharacterized protein</fullName>
    </submittedName>
</protein>
<keyword evidence="3" id="KW-1185">Reference proteome</keyword>
<proteinExistence type="predicted"/>
<gene>
    <name evidence="2" type="ORF">UABAM_05255</name>
</gene>
<feature type="transmembrane region" description="Helical" evidence="1">
    <location>
        <begin position="154"/>
        <end position="173"/>
    </location>
</feature>
<evidence type="ECO:0000256" key="1">
    <source>
        <dbReference type="SAM" id="Phobius"/>
    </source>
</evidence>
<sequence length="176" mass="20242">MFLKYKCPNCGHIFFANDRKVICSKCNTTWCRGNNQNVSKPAVQKYAKGKITFENFEKHEINFEKLRRSIKGQRISISTSKELNPCQMCEETRPRYRCSCGVEVCRSCTNKKQYRQIVPGGKDGEREVTHILYFCPKCHVYLGSGSDFSWEDSAPFFIIVVIIGIIIFIAANADKF</sequence>
<dbReference type="Proteomes" id="UP000326354">
    <property type="component" value="Chromosome"/>
</dbReference>
<reference evidence="2 3" key="1">
    <citation type="submission" date="2019-08" db="EMBL/GenBank/DDBJ databases">
        <title>Complete genome sequence of Candidatus Uab amorphum.</title>
        <authorList>
            <person name="Shiratori T."/>
            <person name="Suzuki S."/>
            <person name="Kakizawa Y."/>
            <person name="Ishida K."/>
        </authorList>
    </citation>
    <scope>NUCLEOTIDE SEQUENCE [LARGE SCALE GENOMIC DNA]</scope>
    <source>
        <strain evidence="2 3">SRT547</strain>
    </source>
</reference>
<keyword evidence="1" id="KW-0812">Transmembrane</keyword>